<gene>
    <name evidence="3" type="ORF">EYH37_05945</name>
</gene>
<dbReference type="AlphaFoldDB" id="A0A9D0YPW6"/>
<proteinExistence type="inferred from homology"/>
<sequence>MQELLRSKFRGTAIGVALGSSIGKAVCEVPAESVFDYYGKPIGGFIKSHPSSPYDFLKPEEVPAEVELFKLALESLIETKNFEPYHFVSKLVKWLEEKKFHRYLNPTLLNVLRAIKEGEPPEEVYYKTSSITAILHTVAMGMFHYDYPTLAGEGAKLMALILAKGKEVEEGAQIIGVATALFIEGEIDLSEKEQKIAFVKEVIDSCTELEEGQKHLNKVIQALEKELKPSDAIEFFGNGEYIWESLPLALFLSLRDMEYPQRAFLNAVNSYGKFGGATSAIGFLVGGWLGAYWGVEIYPPEWVEKVEYSKQLLELADKLLNTVTE</sequence>
<dbReference type="Gene3D" id="1.10.4080.10">
    <property type="entry name" value="ADP-ribosylation/Crystallin J1"/>
    <property type="match status" value="1"/>
</dbReference>
<evidence type="ECO:0000313" key="3">
    <source>
        <dbReference type="EMBL" id="HIP98880.1"/>
    </source>
</evidence>
<dbReference type="EMBL" id="DQVE01000058">
    <property type="protein sequence ID" value="HIP98880.1"/>
    <property type="molecule type" value="Genomic_DNA"/>
</dbReference>
<accession>A0A9D0YPW6</accession>
<comment type="similarity">
    <text evidence="1">Belongs to the ADP-ribosylglycohydrolase family.</text>
</comment>
<dbReference type="Proteomes" id="UP000606463">
    <property type="component" value="Unassembled WGS sequence"/>
</dbReference>
<evidence type="ECO:0000256" key="1">
    <source>
        <dbReference type="ARBA" id="ARBA00010702"/>
    </source>
</evidence>
<organism evidence="3 4">
    <name type="scientific">Aquifex aeolicus</name>
    <dbReference type="NCBI Taxonomy" id="63363"/>
    <lineage>
        <taxon>Bacteria</taxon>
        <taxon>Pseudomonadati</taxon>
        <taxon>Aquificota</taxon>
        <taxon>Aquificia</taxon>
        <taxon>Aquificales</taxon>
        <taxon>Aquificaceae</taxon>
        <taxon>Aquifex</taxon>
    </lineage>
</organism>
<comment type="caution">
    <text evidence="3">The sequence shown here is derived from an EMBL/GenBank/DDBJ whole genome shotgun (WGS) entry which is preliminary data.</text>
</comment>
<dbReference type="Pfam" id="PF03747">
    <property type="entry name" value="ADP_ribosyl_GH"/>
    <property type="match status" value="1"/>
</dbReference>
<protein>
    <recommendedName>
        <fullName evidence="5">ADP-ribosylglycohydrolase family protein</fullName>
    </recommendedName>
</protein>
<name>A0A9D0YPW6_AQUAO</name>
<dbReference type="InterPro" id="IPR050792">
    <property type="entry name" value="ADP-ribosylglycohydrolase"/>
</dbReference>
<dbReference type="InterPro" id="IPR005502">
    <property type="entry name" value="Ribosyl_crysJ1"/>
</dbReference>
<dbReference type="PANTHER" id="PTHR16222:SF24">
    <property type="entry name" value="ADP-RIBOSYLHYDROLASE ARH3"/>
    <property type="match status" value="1"/>
</dbReference>
<keyword evidence="2" id="KW-0378">Hydrolase</keyword>
<dbReference type="SUPFAM" id="SSF101478">
    <property type="entry name" value="ADP-ribosylglycohydrolase"/>
    <property type="match status" value="1"/>
</dbReference>
<dbReference type="GO" id="GO:0016787">
    <property type="term" value="F:hydrolase activity"/>
    <property type="evidence" value="ECO:0007669"/>
    <property type="project" value="UniProtKB-KW"/>
</dbReference>
<dbReference type="InterPro" id="IPR036705">
    <property type="entry name" value="Ribosyl_crysJ1_sf"/>
</dbReference>
<evidence type="ECO:0008006" key="5">
    <source>
        <dbReference type="Google" id="ProtNLM"/>
    </source>
</evidence>
<reference evidence="3" key="1">
    <citation type="journal article" date="2020" name="ISME J.">
        <title>Gammaproteobacteria mediating utilization of methyl-, sulfur- and petroleum organic compounds in deep ocean hydrothermal plumes.</title>
        <authorList>
            <person name="Zhou Z."/>
            <person name="Liu Y."/>
            <person name="Pan J."/>
            <person name="Cron B.R."/>
            <person name="Toner B.M."/>
            <person name="Anantharaman K."/>
            <person name="Breier J.A."/>
            <person name="Dick G.J."/>
            <person name="Li M."/>
        </authorList>
    </citation>
    <scope>NUCLEOTIDE SEQUENCE</scope>
    <source>
        <strain evidence="3">SZUA-1501</strain>
    </source>
</reference>
<evidence type="ECO:0000313" key="4">
    <source>
        <dbReference type="Proteomes" id="UP000606463"/>
    </source>
</evidence>
<dbReference type="PANTHER" id="PTHR16222">
    <property type="entry name" value="ADP-RIBOSYLGLYCOHYDROLASE"/>
    <property type="match status" value="1"/>
</dbReference>
<evidence type="ECO:0000256" key="2">
    <source>
        <dbReference type="ARBA" id="ARBA00022801"/>
    </source>
</evidence>